<dbReference type="Proteomes" id="UP000676336">
    <property type="component" value="Unassembled WGS sequence"/>
</dbReference>
<dbReference type="EMBL" id="CAJNOW010013744">
    <property type="protein sequence ID" value="CAF1623899.1"/>
    <property type="molecule type" value="Genomic_DNA"/>
</dbReference>
<dbReference type="AlphaFoldDB" id="A0A816CM91"/>
<dbReference type="Proteomes" id="UP000663824">
    <property type="component" value="Unassembled WGS sequence"/>
</dbReference>
<dbReference type="EMBL" id="CAJOBI010002611">
    <property type="protein sequence ID" value="CAF3936288.1"/>
    <property type="molecule type" value="Genomic_DNA"/>
</dbReference>
<sequence length="782" mass="86999">MPWGYWNWIYCSVLISLGIILITFFILVILLCYCDKVFFSAVAKLFSINRCIIDIHHTVIRKNSTFNLSSAGIMKTANSISGILSGCRNCTGETFGITPRAQGPQPDDDPVLEKNTGLPIEDLDSIFKLGQRIGSTLPLINYVTKFLININDNTIPTLGNLIDSLLLNKNGIPQFLASDENNIIVKLRKLNSSPLLPKKVISQSLSYIEGNFCKRLQPLASTKLSTGTTAESLLTIENKVRDELRELRELTLSPINGIIRLLHEIETNIGGEPAQLTNLIFSPIKEIKALLQNIEKKSSEILEQLASSSIPQTNGITQVLEIIKGIVSVRLKELIDSPLSNEDESKERFQSFERHMVANLQRLTKETLSQRGIIERDFETIENNISKELRELASVLLSPNNDTAQSIRNIENNFNIKLHQLASSTFSAKENITKDLLDTRKDFTDKLAQLIVSELTPISKIKDFVEGIKMKFRSHLGLLNNIKSLLTKEGTFRYLQSNSEYERPALDIYGRLLSFNKRINKAFLTILTTIIISAAIISAFGSLFLATSSVYRDGPCPKHGPMECYSGDNHTYFECNTGEIVNLSVDSVSGTCFRWIARDMTTTDLTTQIGVTAGLLTALGSITECLIRIYLSALNKRLGVSIGIGRILAKTVGINRITAPTPCCRCHIPCRCGFFNLSQYKHPHMTVIVTFIYILVPLLIVPGIVLLYHFQLTVTLLTFVFLITFALVCVVGLSWIAIQDDETSANVPGGWEDVIKIINIIPRLTEPLPQSNSNDAEASLDA</sequence>
<proteinExistence type="predicted"/>
<feature type="transmembrane region" description="Helical" evidence="1">
    <location>
        <begin position="716"/>
        <end position="738"/>
    </location>
</feature>
<dbReference type="EMBL" id="CAJOBH010002546">
    <property type="protein sequence ID" value="CAF3911893.1"/>
    <property type="molecule type" value="Genomic_DNA"/>
</dbReference>
<dbReference type="Proteomes" id="UP000663834">
    <property type="component" value="Unassembled WGS sequence"/>
</dbReference>
<dbReference type="Proteomes" id="UP000681720">
    <property type="component" value="Unassembled WGS sequence"/>
</dbReference>
<organism evidence="3 8">
    <name type="scientific">Rotaria magnacalcarata</name>
    <dbReference type="NCBI Taxonomy" id="392030"/>
    <lineage>
        <taxon>Eukaryota</taxon>
        <taxon>Metazoa</taxon>
        <taxon>Spiralia</taxon>
        <taxon>Gnathifera</taxon>
        <taxon>Rotifera</taxon>
        <taxon>Eurotatoria</taxon>
        <taxon>Bdelloidea</taxon>
        <taxon>Philodinida</taxon>
        <taxon>Philodinidae</taxon>
        <taxon>Rotaria</taxon>
    </lineage>
</organism>
<dbReference type="Proteomes" id="UP000663855">
    <property type="component" value="Unassembled WGS sequence"/>
</dbReference>
<comment type="caution">
    <text evidence="3">The sequence shown here is derived from an EMBL/GenBank/DDBJ whole genome shotgun (WGS) entry which is preliminary data.</text>
</comment>
<dbReference type="Proteomes" id="UP000681967">
    <property type="component" value="Unassembled WGS sequence"/>
</dbReference>
<dbReference type="OrthoDB" id="10027815at2759"/>
<feature type="transmembrane region" description="Helical" evidence="1">
    <location>
        <begin position="609"/>
        <end position="631"/>
    </location>
</feature>
<gene>
    <name evidence="5" type="ORF">BYL167_LOCUS9026</name>
    <name evidence="2" type="ORF">CJN711_LOCUS9526</name>
    <name evidence="6" type="ORF">GIL414_LOCUS7829</name>
    <name evidence="3" type="ORF">KQP761_LOCUS25035</name>
    <name evidence="4" type="ORF">MBJ925_LOCUS34482</name>
    <name evidence="7" type="ORF">SMN809_LOCUS8473</name>
</gene>
<name>A0A816CM91_9BILA</name>
<dbReference type="EMBL" id="CAJNRE010018895">
    <property type="protein sequence ID" value="CAF2183409.1"/>
    <property type="molecule type" value="Genomic_DNA"/>
</dbReference>
<evidence type="ECO:0000313" key="6">
    <source>
        <dbReference type="EMBL" id="CAF3926098.1"/>
    </source>
</evidence>
<keyword evidence="1" id="KW-0472">Membrane</keyword>
<dbReference type="EMBL" id="CAJNOV010003690">
    <property type="protein sequence ID" value="CAF1150992.1"/>
    <property type="molecule type" value="Genomic_DNA"/>
</dbReference>
<evidence type="ECO:0000313" key="4">
    <source>
        <dbReference type="EMBL" id="CAF2183409.1"/>
    </source>
</evidence>
<feature type="transmembrane region" description="Helical" evidence="1">
    <location>
        <begin position="687"/>
        <end position="710"/>
    </location>
</feature>
<protein>
    <submittedName>
        <fullName evidence="3">Uncharacterized protein</fullName>
    </submittedName>
</protein>
<accession>A0A816CM91</accession>
<feature type="transmembrane region" description="Helical" evidence="1">
    <location>
        <begin position="522"/>
        <end position="545"/>
    </location>
</feature>
<keyword evidence="1" id="KW-1133">Transmembrane helix</keyword>
<evidence type="ECO:0000313" key="3">
    <source>
        <dbReference type="EMBL" id="CAF1623899.1"/>
    </source>
</evidence>
<dbReference type="EMBL" id="CAJOBJ010002445">
    <property type="protein sequence ID" value="CAF3926098.1"/>
    <property type="molecule type" value="Genomic_DNA"/>
</dbReference>
<keyword evidence="1" id="KW-0812">Transmembrane</keyword>
<evidence type="ECO:0000313" key="7">
    <source>
        <dbReference type="EMBL" id="CAF3936288.1"/>
    </source>
</evidence>
<evidence type="ECO:0000256" key="1">
    <source>
        <dbReference type="SAM" id="Phobius"/>
    </source>
</evidence>
<reference evidence="3" key="1">
    <citation type="submission" date="2021-02" db="EMBL/GenBank/DDBJ databases">
        <authorList>
            <person name="Nowell W R."/>
        </authorList>
    </citation>
    <scope>NUCLEOTIDE SEQUENCE</scope>
</reference>
<evidence type="ECO:0000313" key="5">
    <source>
        <dbReference type="EMBL" id="CAF3911893.1"/>
    </source>
</evidence>
<feature type="transmembrane region" description="Helical" evidence="1">
    <location>
        <begin position="6"/>
        <end position="34"/>
    </location>
</feature>
<evidence type="ECO:0000313" key="8">
    <source>
        <dbReference type="Proteomes" id="UP000663834"/>
    </source>
</evidence>
<evidence type="ECO:0000313" key="2">
    <source>
        <dbReference type="EMBL" id="CAF1150992.1"/>
    </source>
</evidence>